<dbReference type="GO" id="GO:0008270">
    <property type="term" value="F:zinc ion binding"/>
    <property type="evidence" value="ECO:0007669"/>
    <property type="project" value="UniProtKB-KW"/>
</dbReference>
<name>A0A3M0KRH6_HIRRU</name>
<dbReference type="PANTHER" id="PTHR46077">
    <property type="entry name" value="E3 UBIQUITIN-PROTEIN LIGASE TOPORS"/>
    <property type="match status" value="1"/>
</dbReference>
<feature type="compositionally biased region" description="Basic and acidic residues" evidence="10">
    <location>
        <begin position="310"/>
        <end position="320"/>
    </location>
</feature>
<keyword evidence="7" id="KW-0805">Transcription regulation</keyword>
<dbReference type="EC" id="2.3.2.27" evidence="2"/>
<dbReference type="AlphaFoldDB" id="A0A3M0KRH6"/>
<gene>
    <name evidence="12" type="ORF">DUI87_08097</name>
</gene>
<keyword evidence="13" id="KW-1185">Reference proteome</keyword>
<proteinExistence type="predicted"/>
<dbReference type="PROSITE" id="PS50089">
    <property type="entry name" value="ZF_RING_2"/>
    <property type="match status" value="1"/>
</dbReference>
<dbReference type="STRING" id="333673.A0A3M0KRH6"/>
<organism evidence="12 13">
    <name type="scientific">Hirundo rustica rustica</name>
    <dbReference type="NCBI Taxonomy" id="333673"/>
    <lineage>
        <taxon>Eukaryota</taxon>
        <taxon>Metazoa</taxon>
        <taxon>Chordata</taxon>
        <taxon>Craniata</taxon>
        <taxon>Vertebrata</taxon>
        <taxon>Euteleostomi</taxon>
        <taxon>Archelosauria</taxon>
        <taxon>Archosauria</taxon>
        <taxon>Dinosauria</taxon>
        <taxon>Saurischia</taxon>
        <taxon>Theropoda</taxon>
        <taxon>Coelurosauria</taxon>
        <taxon>Aves</taxon>
        <taxon>Neognathae</taxon>
        <taxon>Neoaves</taxon>
        <taxon>Telluraves</taxon>
        <taxon>Australaves</taxon>
        <taxon>Passeriformes</taxon>
        <taxon>Sylvioidea</taxon>
        <taxon>Hirundinidae</taxon>
        <taxon>Hirundo</taxon>
    </lineage>
</organism>
<dbReference type="InterPro" id="IPR017907">
    <property type="entry name" value="Znf_RING_CS"/>
</dbReference>
<feature type="region of interest" description="Disordered" evidence="10">
    <location>
        <begin position="199"/>
        <end position="351"/>
    </location>
</feature>
<evidence type="ECO:0000256" key="7">
    <source>
        <dbReference type="ARBA" id="ARBA00023015"/>
    </source>
</evidence>
<dbReference type="GO" id="GO:0000209">
    <property type="term" value="P:protein polyubiquitination"/>
    <property type="evidence" value="ECO:0007669"/>
    <property type="project" value="TreeGrafter"/>
</dbReference>
<sequence>MATETEQNCPICRDVPGEIASVTPCVHLFCLGCIVRWAERNPSCPLCRQAIDSIIFSVRSEEDFLEIVLPSPSDSSAADHQHEQGAAELMPRTYVAGFPPELWAGFFQECPEILEPLLPWLNQELSELLRTGWWEVALAQSAIVANLCRSGLSEEALVRELQPTLQEQTAAFVHRLIDVAADRCSDEIQRHMNLLNSHAEEQEEEEQEQEQEVEQEEEAEQERPTAVPGPSASRQGTPIPFVASSCSPGGSPVEAEAGTLEGTLGGGPGRSPSAPVPAEREQRREEPGRAAAVAGPSARGCGRSPPAPGRARDCSPEGPRRPAKRRASGPQDSPQPPKRSGRPAAAPAKSP</sequence>
<dbReference type="InterPro" id="IPR013083">
    <property type="entry name" value="Znf_RING/FYVE/PHD"/>
</dbReference>
<dbReference type="SMART" id="SM00184">
    <property type="entry name" value="RING"/>
    <property type="match status" value="1"/>
</dbReference>
<evidence type="ECO:0000313" key="12">
    <source>
        <dbReference type="EMBL" id="RMC15892.1"/>
    </source>
</evidence>
<keyword evidence="6" id="KW-0862">Zinc</keyword>
<feature type="domain" description="RING-type" evidence="11">
    <location>
        <begin position="9"/>
        <end position="48"/>
    </location>
</feature>
<keyword evidence="3" id="KW-0808">Transferase</keyword>
<dbReference type="PANTHER" id="PTHR46077:SF1">
    <property type="entry name" value="TOP1 BINDING ARGININE_SERINE RICH PROTEIN, E3 UBIQUITIN LIGASE"/>
    <property type="match status" value="1"/>
</dbReference>
<evidence type="ECO:0000256" key="5">
    <source>
        <dbReference type="ARBA" id="ARBA00022771"/>
    </source>
</evidence>
<dbReference type="Pfam" id="PF13639">
    <property type="entry name" value="zf-RING_2"/>
    <property type="match status" value="1"/>
</dbReference>
<dbReference type="OrthoDB" id="21204at2759"/>
<dbReference type="Gene3D" id="3.30.40.10">
    <property type="entry name" value="Zinc/RING finger domain, C3HC4 (zinc finger)"/>
    <property type="match status" value="1"/>
</dbReference>
<dbReference type="SUPFAM" id="SSF57850">
    <property type="entry name" value="RING/U-box"/>
    <property type="match status" value="1"/>
</dbReference>
<evidence type="ECO:0000256" key="2">
    <source>
        <dbReference type="ARBA" id="ARBA00012483"/>
    </source>
</evidence>
<protein>
    <recommendedName>
        <fullName evidence="2">RING-type E3 ubiquitin transferase</fullName>
        <ecNumber evidence="2">2.3.2.27</ecNumber>
    </recommendedName>
</protein>
<comment type="caution">
    <text evidence="12">The sequence shown here is derived from an EMBL/GenBank/DDBJ whole genome shotgun (WGS) entry which is preliminary data.</text>
</comment>
<dbReference type="GO" id="GO:0006513">
    <property type="term" value="P:protein monoubiquitination"/>
    <property type="evidence" value="ECO:0007669"/>
    <property type="project" value="TreeGrafter"/>
</dbReference>
<evidence type="ECO:0000256" key="1">
    <source>
        <dbReference type="ARBA" id="ARBA00000900"/>
    </source>
</evidence>
<dbReference type="PROSITE" id="PS00518">
    <property type="entry name" value="ZF_RING_1"/>
    <property type="match status" value="1"/>
</dbReference>
<evidence type="ECO:0000313" key="13">
    <source>
        <dbReference type="Proteomes" id="UP000269221"/>
    </source>
</evidence>
<evidence type="ECO:0000256" key="9">
    <source>
        <dbReference type="PROSITE-ProRule" id="PRU00175"/>
    </source>
</evidence>
<evidence type="ECO:0000256" key="4">
    <source>
        <dbReference type="ARBA" id="ARBA00022723"/>
    </source>
</evidence>
<dbReference type="GO" id="GO:0061630">
    <property type="term" value="F:ubiquitin protein ligase activity"/>
    <property type="evidence" value="ECO:0007669"/>
    <property type="project" value="UniProtKB-EC"/>
</dbReference>
<keyword evidence="8" id="KW-0804">Transcription</keyword>
<comment type="catalytic activity">
    <reaction evidence="1">
        <text>S-ubiquitinyl-[E2 ubiquitin-conjugating enzyme]-L-cysteine + [acceptor protein]-L-lysine = [E2 ubiquitin-conjugating enzyme]-L-cysteine + N(6)-ubiquitinyl-[acceptor protein]-L-lysine.</text>
        <dbReference type="EC" id="2.3.2.27"/>
    </reaction>
</comment>
<dbReference type="InterPro" id="IPR001841">
    <property type="entry name" value="Znf_RING"/>
</dbReference>
<keyword evidence="4" id="KW-0479">Metal-binding</keyword>
<reference evidence="12 13" key="1">
    <citation type="submission" date="2018-07" db="EMBL/GenBank/DDBJ databases">
        <title>A high quality draft genome assembly of the barn swallow (H. rustica rustica).</title>
        <authorList>
            <person name="Formenti G."/>
            <person name="Chiara M."/>
            <person name="Poveda L."/>
            <person name="Francoijs K.-J."/>
            <person name="Bonisoli-Alquati A."/>
            <person name="Canova L."/>
            <person name="Gianfranceschi L."/>
            <person name="Horner D.S."/>
            <person name="Saino N."/>
        </authorList>
    </citation>
    <scope>NUCLEOTIDE SEQUENCE [LARGE SCALE GENOMIC DNA]</scope>
    <source>
        <strain evidence="12">Chelidonia</strain>
        <tissue evidence="12">Blood</tissue>
    </source>
</reference>
<dbReference type="Proteomes" id="UP000269221">
    <property type="component" value="Unassembled WGS sequence"/>
</dbReference>
<evidence type="ECO:0000259" key="11">
    <source>
        <dbReference type="PROSITE" id="PS50089"/>
    </source>
</evidence>
<evidence type="ECO:0000256" key="6">
    <source>
        <dbReference type="ARBA" id="ARBA00022833"/>
    </source>
</evidence>
<keyword evidence="5 9" id="KW-0863">Zinc-finger</keyword>
<evidence type="ECO:0000256" key="10">
    <source>
        <dbReference type="SAM" id="MobiDB-lite"/>
    </source>
</evidence>
<feature type="compositionally biased region" description="Acidic residues" evidence="10">
    <location>
        <begin position="201"/>
        <end position="220"/>
    </location>
</feature>
<accession>A0A3M0KRH6</accession>
<evidence type="ECO:0000256" key="8">
    <source>
        <dbReference type="ARBA" id="ARBA00023163"/>
    </source>
</evidence>
<feature type="compositionally biased region" description="Basic and acidic residues" evidence="10">
    <location>
        <begin position="278"/>
        <end position="288"/>
    </location>
</feature>
<evidence type="ECO:0000256" key="3">
    <source>
        <dbReference type="ARBA" id="ARBA00022679"/>
    </source>
</evidence>
<dbReference type="EMBL" id="QRBI01000104">
    <property type="protein sequence ID" value="RMC15892.1"/>
    <property type="molecule type" value="Genomic_DNA"/>
</dbReference>